<dbReference type="Proteomes" id="UP001172155">
    <property type="component" value="Unassembled WGS sequence"/>
</dbReference>
<keyword evidence="2" id="KW-1185">Reference proteome</keyword>
<dbReference type="EMBL" id="JAUKUD010000003">
    <property type="protein sequence ID" value="KAK0750334.1"/>
    <property type="molecule type" value="Genomic_DNA"/>
</dbReference>
<accession>A0AA40F349</accession>
<comment type="caution">
    <text evidence="1">The sequence shown here is derived from an EMBL/GenBank/DDBJ whole genome shotgun (WGS) entry which is preliminary data.</text>
</comment>
<sequence>MDPTSSKLLSRSARRRRHARPWPSPFLELPVDIILYLCRNHLPPVSTQALSLTCKSLFALVPRQAGLRLIRSDREEFLLLLEKDIGHNWYYCHSCRIMHHFSSSEFSALQSTPRPSNLPRYKCRGYNFVQIGGNLVSIGYPHVRLAMNRHFLGPPNGLPLDNFRLDDASCLGWKQAWSARILHDELFLSGTRTLWIPDMTDQALRDAVDKRYFSICRHVFTNKFARHRVKALHHPGTYPGLFAPCRNVVESCQHCLTDYDTTVKRRWTETRSGKKKGEPMKESWFITITSYHRLGGGRSPWDIKWHMFESGGFQCPNIQRDWFLYPYGGVRQMWKEAWGTAGRKLGV</sequence>
<name>A0AA40F349_9PEZI</name>
<organism evidence="1 2">
    <name type="scientific">Schizothecium vesticola</name>
    <dbReference type="NCBI Taxonomy" id="314040"/>
    <lineage>
        <taxon>Eukaryota</taxon>
        <taxon>Fungi</taxon>
        <taxon>Dikarya</taxon>
        <taxon>Ascomycota</taxon>
        <taxon>Pezizomycotina</taxon>
        <taxon>Sordariomycetes</taxon>
        <taxon>Sordariomycetidae</taxon>
        <taxon>Sordariales</taxon>
        <taxon>Schizotheciaceae</taxon>
        <taxon>Schizothecium</taxon>
    </lineage>
</organism>
<proteinExistence type="predicted"/>
<dbReference type="AlphaFoldDB" id="A0AA40F349"/>
<reference evidence="1" key="1">
    <citation type="submission" date="2023-06" db="EMBL/GenBank/DDBJ databases">
        <title>Genome-scale phylogeny and comparative genomics of the fungal order Sordariales.</title>
        <authorList>
            <consortium name="Lawrence Berkeley National Laboratory"/>
            <person name="Hensen N."/>
            <person name="Bonometti L."/>
            <person name="Westerberg I."/>
            <person name="Brannstrom I.O."/>
            <person name="Guillou S."/>
            <person name="Cros-Aarteil S."/>
            <person name="Calhoun S."/>
            <person name="Haridas S."/>
            <person name="Kuo A."/>
            <person name="Mondo S."/>
            <person name="Pangilinan J."/>
            <person name="Riley R."/>
            <person name="LaButti K."/>
            <person name="Andreopoulos B."/>
            <person name="Lipzen A."/>
            <person name="Chen C."/>
            <person name="Yanf M."/>
            <person name="Daum C."/>
            <person name="Ng V."/>
            <person name="Clum A."/>
            <person name="Steindorff A."/>
            <person name="Ohm R."/>
            <person name="Martin F."/>
            <person name="Silar P."/>
            <person name="Natvig D."/>
            <person name="Lalanne C."/>
            <person name="Gautier V."/>
            <person name="Ament-velasquez S.L."/>
            <person name="Kruys A."/>
            <person name="Hutchinson M.I."/>
            <person name="Powell A.J."/>
            <person name="Barry K."/>
            <person name="Miller A.N."/>
            <person name="Grigoriev I.V."/>
            <person name="Debuchy R."/>
            <person name="Gladieux P."/>
            <person name="Thoren M.H."/>
            <person name="Johannesson H."/>
        </authorList>
    </citation>
    <scope>NUCLEOTIDE SEQUENCE</scope>
    <source>
        <strain evidence="1">SMH3187-1</strain>
    </source>
</reference>
<gene>
    <name evidence="1" type="ORF">B0T18DRAFT_322069</name>
</gene>
<evidence type="ECO:0008006" key="3">
    <source>
        <dbReference type="Google" id="ProtNLM"/>
    </source>
</evidence>
<protein>
    <recommendedName>
        <fullName evidence="3">F-box domain-containing protein</fullName>
    </recommendedName>
</protein>
<evidence type="ECO:0000313" key="1">
    <source>
        <dbReference type="EMBL" id="KAK0750334.1"/>
    </source>
</evidence>
<evidence type="ECO:0000313" key="2">
    <source>
        <dbReference type="Proteomes" id="UP001172155"/>
    </source>
</evidence>